<accession>A0A8C0CP53</accession>
<evidence type="ECO:0000256" key="1">
    <source>
        <dbReference type="SAM" id="Phobius"/>
    </source>
</evidence>
<dbReference type="PANTHER" id="PTHR31463:SF5">
    <property type="entry name" value="MACROPHAGE-EXPRESSED GENE 1 PROTEIN"/>
    <property type="match status" value="1"/>
</dbReference>
<name>A0A8C0CP53_BALMU</name>
<dbReference type="GeneTree" id="ENSGT00390000008048"/>
<dbReference type="CDD" id="cd22579">
    <property type="entry name" value="MPEG1_P2"/>
    <property type="match status" value="1"/>
</dbReference>
<dbReference type="InterPro" id="IPR039707">
    <property type="entry name" value="MPEG1"/>
</dbReference>
<keyword evidence="1" id="KW-1133">Transmembrane helix</keyword>
<evidence type="ECO:0000259" key="2">
    <source>
        <dbReference type="Pfam" id="PF01823"/>
    </source>
</evidence>
<feature type="domain" description="MACPF" evidence="2">
    <location>
        <begin position="156"/>
        <end position="290"/>
    </location>
</feature>
<dbReference type="GO" id="GO:0002250">
    <property type="term" value="P:adaptive immune response"/>
    <property type="evidence" value="ECO:0007669"/>
    <property type="project" value="UniProtKB-KW"/>
</dbReference>
<dbReference type="GO" id="GO:0030670">
    <property type="term" value="C:phagocytic vesicle membrane"/>
    <property type="evidence" value="ECO:0007669"/>
    <property type="project" value="UniProtKB-SubCell"/>
</dbReference>
<proteinExistence type="predicted"/>
<reference evidence="3" key="1">
    <citation type="submission" date="2023-09" db="UniProtKB">
        <authorList>
            <consortium name="Ensembl"/>
        </authorList>
    </citation>
    <scope>IDENTIFICATION</scope>
</reference>
<sequence length="699" mass="75586">ATVPTGWLVNWGKAPFSWATSSPRLNLRAPGFQGCRQSLNMSVLGALPGGGWDNLRNVELGLVLRRDYSQCLTTEDGEYLIPDRVQVVPRRESIVETRAELIDHWVNYTDTWAASINTELSFLPDLNGKFSVDCQNVRKYSLEPRRTPTSTTTWRTTRPGGAEYLAEMLVLRYGTHVLTDVEAGAALVREDQVRRELVDSEARDKINITYAASALFFHAVNAGDGLSWQAQSRLLQNYVRNTVASKMHSHGGVPFYPGITLQKWQEGIGRRLVAIGRSGPPLPVLLQPEALPELPAPAVRRATHRYYAVNTRPGCLKLGAPTFDPQANVDDGSCGGRRRANFSFGGVFQECDAVSGRHADHLCRAYRIPNPLTGRASCPANYTASALISGLKMWSEAGPECQQRRRRCWLFFRCCWTVCAPHEHRSAASLAASWCAPSGPSLPAPAGLLFGGLYSPGNPNPLTGCQACPSHFYPLTLFGDLKVCVSSDSELGTAPAVPFGGFFSCQAGNPLAGLVKGQSPGLMKEVFYQDSPTDFPMKCPAGYSQHQAYLSDGCQILYCLRAGALLDQEQAAVRMPPFIPCLTPPTFLNRSSAHRLSVLVGSSGQQVWMRLQGSDRWQQANINDPSLSAKLLSQAGLGPSVGAIVGSWVGAMVALVALVLGVSCGFGFYKKGGGASLVPGLNCTSSSPPPHHLAQAQVL</sequence>
<dbReference type="Pfam" id="PF01823">
    <property type="entry name" value="MACPF"/>
    <property type="match status" value="1"/>
</dbReference>
<dbReference type="AlphaFoldDB" id="A0A8C0CP53"/>
<dbReference type="Ensembl" id="ENSBMST00010010122.1">
    <property type="protein sequence ID" value="ENSBMSP00010009085.1"/>
    <property type="gene ID" value="ENSBMSG00010006686.1"/>
</dbReference>
<dbReference type="PANTHER" id="PTHR31463">
    <property type="entry name" value="MACROPHAGE-EXPRESSED GENE 1 PROTEIN"/>
    <property type="match status" value="1"/>
</dbReference>
<dbReference type="InterPro" id="IPR020864">
    <property type="entry name" value="MACPF"/>
</dbReference>
<keyword evidence="1" id="KW-0812">Transmembrane</keyword>
<evidence type="ECO:0000313" key="3">
    <source>
        <dbReference type="Ensembl" id="ENSBMSP00010009085.1"/>
    </source>
</evidence>
<organism evidence="3">
    <name type="scientific">Balaenoptera musculus</name>
    <name type="common">Blue whale</name>
    <dbReference type="NCBI Taxonomy" id="9771"/>
    <lineage>
        <taxon>Eukaryota</taxon>
        <taxon>Metazoa</taxon>
        <taxon>Chordata</taxon>
        <taxon>Craniata</taxon>
        <taxon>Vertebrata</taxon>
        <taxon>Euteleostomi</taxon>
        <taxon>Mammalia</taxon>
        <taxon>Eutheria</taxon>
        <taxon>Laurasiatheria</taxon>
        <taxon>Artiodactyla</taxon>
        <taxon>Whippomorpha</taxon>
        <taxon>Cetacea</taxon>
        <taxon>Mysticeti</taxon>
        <taxon>Balaenopteridae</taxon>
        <taxon>Balaenoptera</taxon>
    </lineage>
</organism>
<feature type="transmembrane region" description="Helical" evidence="1">
    <location>
        <begin position="648"/>
        <end position="669"/>
    </location>
</feature>
<keyword evidence="1" id="KW-0472">Membrane</keyword>
<dbReference type="OMA" id="AFWKRQS"/>
<protein>
    <recommendedName>
        <fullName evidence="2">MACPF domain-containing protein</fullName>
    </recommendedName>
</protein>
<dbReference type="GO" id="GO:0045087">
    <property type="term" value="P:innate immune response"/>
    <property type="evidence" value="ECO:0007669"/>
    <property type="project" value="UniProtKB-KW"/>
</dbReference>